<dbReference type="EMBL" id="KZ994033">
    <property type="protein sequence ID" value="RKO94040.1"/>
    <property type="molecule type" value="Genomic_DNA"/>
</dbReference>
<name>A0A4P9WRV9_9FUNG</name>
<dbReference type="PANTHER" id="PTHR37171:SF1">
    <property type="entry name" value="SERINE_THREONINE-PROTEIN KINASE YRZF-RELATED"/>
    <property type="match status" value="1"/>
</dbReference>
<dbReference type="InterPro" id="IPR052396">
    <property type="entry name" value="Meiotic_Drive_Suppr_Kinase"/>
</dbReference>
<feature type="compositionally biased region" description="Pro residues" evidence="1">
    <location>
        <begin position="516"/>
        <end position="533"/>
    </location>
</feature>
<proteinExistence type="predicted"/>
<feature type="compositionally biased region" description="Pro residues" evidence="1">
    <location>
        <begin position="119"/>
        <end position="133"/>
    </location>
</feature>
<keyword evidence="3" id="KW-1185">Reference proteome</keyword>
<sequence>MASSSSARSSPSAGPTSTHPSPSPINIQVDGHILHTLPTSALRALVATNYGTAAQTKPHATRPWLLQRAFDVLAAGESNAASSDFDEETGLFAWSSVLSPGADPLLVVLPTSSDEQPSGDPPPTTSQPPPPLALPLHFNPTVDATTFFHVACPELIYGDEFMDMTSSSQKDVGVKPDSIVLWDSFEAAARYGAQPASTLSLTSTPLYCKATIKSSAPPLARWRRPIHRSLRRLCCSSVKTQPDHVLSHIMMNPNSHKLRQTPIFLFETKREGILKKLPIGDDMRACYALGASGVSLVKNALEQLLGYLDAEGVRYGLLTSFERSYFVRRDDGKDWGVSRAILATARTTSTTVSWRHGTLFQETAEAQLSSPWGGLEGAFMASLAAFHGSVLQPLTSLGPGLAMLGVPPRWDPGAVRSKSSADDDVSTNWAGNRTLWTPSPISLMQGEQSRVSLVSLASKQGDGSDPAMDSPTDARALAYAWSLAVAERTVLEGIALPPPPPVPAPPPGDDDEPSSPHSPPPSPFGPGSLPPPSDRTHGRLRPRATTTQAIKEGQSMSEWRVDEVKEEGPDSANANSPTVLRRLEEADIEHFRDEWIGDGATARVFRAAIKYVDLAKVENAESIVHAEIEAYTALRDLQGTVIPRFIDGGRLPMVGVVAVEEISPGRVFGAMAWSDLSPTDQDLAKEALRKLHAKGYVHGDMRLPNLMFAQGGGGGRRAVWIDIAGARRATAEEMREEEEELAGM</sequence>
<organism evidence="2 3">
    <name type="scientific">Blyttiomyces helicus</name>
    <dbReference type="NCBI Taxonomy" id="388810"/>
    <lineage>
        <taxon>Eukaryota</taxon>
        <taxon>Fungi</taxon>
        <taxon>Fungi incertae sedis</taxon>
        <taxon>Chytridiomycota</taxon>
        <taxon>Chytridiomycota incertae sedis</taxon>
        <taxon>Chytridiomycetes</taxon>
        <taxon>Chytridiomycetes incertae sedis</taxon>
        <taxon>Blyttiomyces</taxon>
    </lineage>
</organism>
<evidence type="ECO:0000313" key="3">
    <source>
        <dbReference type="Proteomes" id="UP000269721"/>
    </source>
</evidence>
<feature type="region of interest" description="Disordered" evidence="1">
    <location>
        <begin position="1"/>
        <end position="27"/>
    </location>
</feature>
<feature type="region of interest" description="Disordered" evidence="1">
    <location>
        <begin position="105"/>
        <end position="135"/>
    </location>
</feature>
<evidence type="ECO:0000313" key="2">
    <source>
        <dbReference type="EMBL" id="RKO94040.1"/>
    </source>
</evidence>
<feature type="compositionally biased region" description="Polar residues" evidence="1">
    <location>
        <begin position="544"/>
        <end position="557"/>
    </location>
</feature>
<feature type="compositionally biased region" description="Basic and acidic residues" evidence="1">
    <location>
        <begin position="559"/>
        <end position="568"/>
    </location>
</feature>
<reference evidence="3" key="1">
    <citation type="journal article" date="2018" name="Nat. Microbiol.">
        <title>Leveraging single-cell genomics to expand the fungal tree of life.</title>
        <authorList>
            <person name="Ahrendt S.R."/>
            <person name="Quandt C.A."/>
            <person name="Ciobanu D."/>
            <person name="Clum A."/>
            <person name="Salamov A."/>
            <person name="Andreopoulos B."/>
            <person name="Cheng J.F."/>
            <person name="Woyke T."/>
            <person name="Pelin A."/>
            <person name="Henrissat B."/>
            <person name="Reynolds N.K."/>
            <person name="Benny G.L."/>
            <person name="Smith M.E."/>
            <person name="James T.Y."/>
            <person name="Grigoriev I.V."/>
        </authorList>
    </citation>
    <scope>NUCLEOTIDE SEQUENCE [LARGE SCALE GENOMIC DNA]</scope>
</reference>
<dbReference type="InterPro" id="IPR011009">
    <property type="entry name" value="Kinase-like_dom_sf"/>
</dbReference>
<feature type="compositionally biased region" description="Pro residues" evidence="1">
    <location>
        <begin position="496"/>
        <end position="507"/>
    </location>
</feature>
<protein>
    <recommendedName>
        <fullName evidence="4">Protein kinase domain-containing protein</fullName>
    </recommendedName>
</protein>
<evidence type="ECO:0000256" key="1">
    <source>
        <dbReference type="SAM" id="MobiDB-lite"/>
    </source>
</evidence>
<gene>
    <name evidence="2" type="ORF">BDK51DRAFT_34064</name>
</gene>
<evidence type="ECO:0008006" key="4">
    <source>
        <dbReference type="Google" id="ProtNLM"/>
    </source>
</evidence>
<dbReference type="AlphaFoldDB" id="A0A4P9WRV9"/>
<feature type="region of interest" description="Disordered" evidence="1">
    <location>
        <begin position="494"/>
        <end position="578"/>
    </location>
</feature>
<dbReference type="SUPFAM" id="SSF56112">
    <property type="entry name" value="Protein kinase-like (PK-like)"/>
    <property type="match status" value="1"/>
</dbReference>
<dbReference type="Proteomes" id="UP000269721">
    <property type="component" value="Unassembled WGS sequence"/>
</dbReference>
<dbReference type="OrthoDB" id="2138423at2759"/>
<accession>A0A4P9WRV9</accession>
<feature type="compositionally biased region" description="Low complexity" evidence="1">
    <location>
        <begin position="1"/>
        <end position="18"/>
    </location>
</feature>
<dbReference type="PANTHER" id="PTHR37171">
    <property type="entry name" value="SERINE/THREONINE-PROTEIN KINASE YRZF-RELATED"/>
    <property type="match status" value="1"/>
</dbReference>